<dbReference type="Gene3D" id="3.40.50.150">
    <property type="entry name" value="Vaccinia Virus protein VP39"/>
    <property type="match status" value="1"/>
</dbReference>
<dbReference type="InterPro" id="IPR019734">
    <property type="entry name" value="TPR_rpt"/>
</dbReference>
<keyword evidence="2" id="KW-0808">Transferase</keyword>
<evidence type="ECO:0000256" key="1">
    <source>
        <dbReference type="ARBA" id="ARBA00022603"/>
    </source>
</evidence>
<evidence type="ECO:0000313" key="5">
    <source>
        <dbReference type="EMBL" id="MPM16679.1"/>
    </source>
</evidence>
<dbReference type="AlphaFoldDB" id="A0A644XKR0"/>
<dbReference type="Pfam" id="PF13181">
    <property type="entry name" value="TPR_8"/>
    <property type="match status" value="2"/>
</dbReference>
<protein>
    <recommendedName>
        <fullName evidence="4">CheR-type methyltransferase domain-containing protein</fullName>
    </recommendedName>
</protein>
<keyword evidence="1" id="KW-0489">Methyltransferase</keyword>
<dbReference type="GO" id="GO:0008757">
    <property type="term" value="F:S-adenosylmethionine-dependent methyltransferase activity"/>
    <property type="evidence" value="ECO:0007669"/>
    <property type="project" value="InterPro"/>
</dbReference>
<gene>
    <name evidence="5" type="ORF">SDC9_63060</name>
</gene>
<sequence length="452" mass="51489">MEHIALIKSVASVITRELGLDYPDNRIDELVRGLERTAAMMGGGIGYLDIANEILNTRSIPENIYTPLSVSLTINETYFFREKPAIEFFQEVILKEIRETNGNYIIWSAGCSSGEEPYTIAILLKERLTSQQISKVKIIATDISDKALQKARMGAYTQWSFRETPEHIQQKYFSHKGNEWQICKEIQEMVTFGHLNLFKDSYTKYFNGRGSINLIFCRNVLMYFSHDNIKSVSHKFHDMLYENGWFVTSQVELNNELFGNFGKVYSHGALFYRKTEVQLLPAVNLPTEETCQNFNAIFSKFKRIRTIPKIQDKKVPPLPPAIETHAFNYQTATEYAGRGEFDKAIEILDNLISGEDLKPEFFYLYGTIYSEMGKNREAADMLKKALYLDPGNVLSSFLLGNIYKNDGKNEQAKKFFANAYESLTLLDPGSEIDDSGGLTAARLAEVIKANLS</sequence>
<dbReference type="InterPro" id="IPR022642">
    <property type="entry name" value="CheR_C"/>
</dbReference>
<organism evidence="5">
    <name type="scientific">bioreactor metagenome</name>
    <dbReference type="NCBI Taxonomy" id="1076179"/>
    <lineage>
        <taxon>unclassified sequences</taxon>
        <taxon>metagenomes</taxon>
        <taxon>ecological metagenomes</taxon>
    </lineage>
</organism>
<dbReference type="PROSITE" id="PS50005">
    <property type="entry name" value="TPR"/>
    <property type="match status" value="1"/>
</dbReference>
<dbReference type="Pfam" id="PF01739">
    <property type="entry name" value="CheR"/>
    <property type="match status" value="1"/>
</dbReference>
<dbReference type="InterPro" id="IPR011990">
    <property type="entry name" value="TPR-like_helical_dom_sf"/>
</dbReference>
<dbReference type="SMART" id="SM00138">
    <property type="entry name" value="MeTrc"/>
    <property type="match status" value="1"/>
</dbReference>
<dbReference type="SMART" id="SM00028">
    <property type="entry name" value="TPR"/>
    <property type="match status" value="2"/>
</dbReference>
<name>A0A644XKR0_9ZZZZ</name>
<proteinExistence type="predicted"/>
<reference evidence="5" key="1">
    <citation type="submission" date="2019-08" db="EMBL/GenBank/DDBJ databases">
        <authorList>
            <person name="Kucharzyk K."/>
            <person name="Murdoch R.W."/>
            <person name="Higgins S."/>
            <person name="Loffler F."/>
        </authorList>
    </citation>
    <scope>NUCLEOTIDE SEQUENCE</scope>
</reference>
<dbReference type="GO" id="GO:0032259">
    <property type="term" value="P:methylation"/>
    <property type="evidence" value="ECO:0007669"/>
    <property type="project" value="UniProtKB-KW"/>
</dbReference>
<evidence type="ECO:0000256" key="3">
    <source>
        <dbReference type="ARBA" id="ARBA00022691"/>
    </source>
</evidence>
<dbReference type="PRINTS" id="PR00996">
    <property type="entry name" value="CHERMTFRASE"/>
</dbReference>
<dbReference type="Gene3D" id="1.25.40.10">
    <property type="entry name" value="Tetratricopeptide repeat domain"/>
    <property type="match status" value="1"/>
</dbReference>
<dbReference type="InterPro" id="IPR000780">
    <property type="entry name" value="CheR_MeTrfase"/>
</dbReference>
<accession>A0A644XKR0</accession>
<keyword evidence="3" id="KW-0949">S-adenosyl-L-methionine</keyword>
<dbReference type="PANTHER" id="PTHR24422">
    <property type="entry name" value="CHEMOTAXIS PROTEIN METHYLTRANSFERASE"/>
    <property type="match status" value="1"/>
</dbReference>
<evidence type="ECO:0000256" key="2">
    <source>
        <dbReference type="ARBA" id="ARBA00022679"/>
    </source>
</evidence>
<dbReference type="InterPro" id="IPR050903">
    <property type="entry name" value="Bact_Chemotaxis_MeTrfase"/>
</dbReference>
<evidence type="ECO:0000259" key="4">
    <source>
        <dbReference type="PROSITE" id="PS50123"/>
    </source>
</evidence>
<dbReference type="EMBL" id="VSSQ01002657">
    <property type="protein sequence ID" value="MPM16679.1"/>
    <property type="molecule type" value="Genomic_DNA"/>
</dbReference>
<dbReference type="PROSITE" id="PS50123">
    <property type="entry name" value="CHER"/>
    <property type="match status" value="1"/>
</dbReference>
<dbReference type="InterPro" id="IPR029063">
    <property type="entry name" value="SAM-dependent_MTases_sf"/>
</dbReference>
<dbReference type="PANTHER" id="PTHR24422:SF19">
    <property type="entry name" value="CHEMOTAXIS PROTEIN METHYLTRANSFERASE"/>
    <property type="match status" value="1"/>
</dbReference>
<dbReference type="SUPFAM" id="SSF48452">
    <property type="entry name" value="TPR-like"/>
    <property type="match status" value="1"/>
</dbReference>
<dbReference type="SUPFAM" id="SSF53335">
    <property type="entry name" value="S-adenosyl-L-methionine-dependent methyltransferases"/>
    <property type="match status" value="1"/>
</dbReference>
<comment type="caution">
    <text evidence="5">The sequence shown here is derived from an EMBL/GenBank/DDBJ whole genome shotgun (WGS) entry which is preliminary data.</text>
</comment>
<feature type="domain" description="CheR-type methyltransferase" evidence="4">
    <location>
        <begin position="10"/>
        <end position="277"/>
    </location>
</feature>